<reference evidence="12 13" key="1">
    <citation type="submission" date="2018-06" db="EMBL/GenBank/DDBJ databases">
        <title>Comparative analysis of microorganisms from saline springs in Andes Mountain Range, Colombia.</title>
        <authorList>
            <person name="Rubin E."/>
        </authorList>
    </citation>
    <scope>NUCLEOTIDE SEQUENCE [LARGE SCALE GENOMIC DNA]</scope>
    <source>
        <strain evidence="12 13">USBA-857</strain>
    </source>
</reference>
<dbReference type="EMBL" id="QLSX01000010">
    <property type="protein sequence ID" value="RAR59046.1"/>
    <property type="molecule type" value="Genomic_DNA"/>
</dbReference>
<dbReference type="GO" id="GO:0009245">
    <property type="term" value="P:lipid A biosynthetic process"/>
    <property type="evidence" value="ECO:0007669"/>
    <property type="project" value="UniProtKB-UniRule"/>
</dbReference>
<keyword evidence="6 10" id="KW-0378">Hydrolase</keyword>
<organism evidence="12 13">
    <name type="scientific">Onishia taeanensis</name>
    <dbReference type="NCBI Taxonomy" id="284577"/>
    <lineage>
        <taxon>Bacteria</taxon>
        <taxon>Pseudomonadati</taxon>
        <taxon>Pseudomonadota</taxon>
        <taxon>Gammaproteobacteria</taxon>
        <taxon>Oceanospirillales</taxon>
        <taxon>Halomonadaceae</taxon>
        <taxon>Onishia</taxon>
    </lineage>
</organism>
<keyword evidence="4 10" id="KW-0441">Lipid A biosynthesis</keyword>
<comment type="similarity">
    <text evidence="10">Belongs to the LpxH family.</text>
</comment>
<dbReference type="HAMAP" id="MF_00575">
    <property type="entry name" value="LpxH"/>
    <property type="match status" value="1"/>
</dbReference>
<keyword evidence="7 10" id="KW-0443">Lipid metabolism</keyword>
<evidence type="ECO:0000256" key="2">
    <source>
        <dbReference type="ARBA" id="ARBA00022516"/>
    </source>
</evidence>
<evidence type="ECO:0000313" key="13">
    <source>
        <dbReference type="Proteomes" id="UP000249700"/>
    </source>
</evidence>
<keyword evidence="3 10" id="KW-0997">Cell inner membrane</keyword>
<proteinExistence type="inferred from homology"/>
<dbReference type="Gene3D" id="3.60.21.10">
    <property type="match status" value="1"/>
</dbReference>
<feature type="binding site" evidence="10">
    <location>
        <position position="10"/>
    </location>
    <ligand>
        <name>Mn(2+)</name>
        <dbReference type="ChEBI" id="CHEBI:29035"/>
        <label>1</label>
    </ligand>
</feature>
<comment type="caution">
    <text evidence="12">The sequence shown here is derived from an EMBL/GenBank/DDBJ whole genome shotgun (WGS) entry which is preliminary data.</text>
</comment>
<comment type="subcellular location">
    <subcellularLocation>
        <location evidence="10">Cell inner membrane</location>
        <topology evidence="10">Peripheral membrane protein</topology>
        <orientation evidence="10">Cytoplasmic side</orientation>
    </subcellularLocation>
</comment>
<dbReference type="GO" id="GO:0030145">
    <property type="term" value="F:manganese ion binding"/>
    <property type="evidence" value="ECO:0007669"/>
    <property type="project" value="UniProtKB-UniRule"/>
</dbReference>
<feature type="binding site" evidence="10">
    <location>
        <position position="124"/>
    </location>
    <ligand>
        <name>Mn(2+)</name>
        <dbReference type="ChEBI" id="CHEBI:29035"/>
        <label>2</label>
    </ligand>
</feature>
<dbReference type="EC" id="3.6.1.54" evidence="10"/>
<evidence type="ECO:0000256" key="8">
    <source>
        <dbReference type="ARBA" id="ARBA00023136"/>
    </source>
</evidence>
<feature type="binding site" evidence="10">
    <location>
        <position position="177"/>
    </location>
    <ligand>
        <name>substrate</name>
    </ligand>
</feature>
<dbReference type="PANTHER" id="PTHR34990:SF1">
    <property type="entry name" value="UDP-2,3-DIACYLGLUCOSAMINE HYDROLASE"/>
    <property type="match status" value="1"/>
</dbReference>
<feature type="binding site" evidence="10">
    <location>
        <position position="89"/>
    </location>
    <ligand>
        <name>Mn(2+)</name>
        <dbReference type="ChEBI" id="CHEBI:29035"/>
        <label>2</label>
    </ligand>
</feature>
<keyword evidence="2 10" id="KW-0444">Lipid biosynthesis</keyword>
<dbReference type="UniPathway" id="UPA00359">
    <property type="reaction ID" value="UER00480"/>
</dbReference>
<keyword evidence="9 10" id="KW-0464">Manganese</keyword>
<feature type="binding site" evidence="10">
    <location>
        <position position="205"/>
    </location>
    <ligand>
        <name>Mn(2+)</name>
        <dbReference type="ChEBI" id="CHEBI:29035"/>
        <label>2</label>
    </ligand>
</feature>
<evidence type="ECO:0000256" key="5">
    <source>
        <dbReference type="ARBA" id="ARBA00022723"/>
    </source>
</evidence>
<comment type="function">
    <text evidence="10">Hydrolyzes the pyrophosphate bond of UDP-2,3-diacylglucosamine to yield 2,3-diacylglucosamine 1-phosphate (lipid X) and UMP by catalyzing the attack of water at the alpha-P atom. Involved in the biosynthesis of lipid A, a phosphorylated glycolipid that anchors the lipopolysaccharide to the outer membrane of the cell.</text>
</comment>
<feature type="binding site" evidence="10">
    <location>
        <position position="170"/>
    </location>
    <ligand>
        <name>substrate</name>
    </ligand>
</feature>
<dbReference type="CDD" id="cd07398">
    <property type="entry name" value="MPP_YbbF-LpxH"/>
    <property type="match status" value="1"/>
</dbReference>
<accession>A0A328XI02</accession>
<gene>
    <name evidence="10" type="primary">lpxH</name>
    <name evidence="12" type="ORF">BCL93_11079</name>
</gene>
<dbReference type="PANTHER" id="PTHR34990">
    <property type="entry name" value="UDP-2,3-DIACYLGLUCOSAMINE HYDROLASE-RELATED"/>
    <property type="match status" value="1"/>
</dbReference>
<dbReference type="GO" id="GO:0019897">
    <property type="term" value="C:extrinsic component of plasma membrane"/>
    <property type="evidence" value="ECO:0007669"/>
    <property type="project" value="UniProtKB-UniRule"/>
</dbReference>
<comment type="catalytic activity">
    <reaction evidence="10">
        <text>UDP-2-N,3-O-bis[(3R)-3-hydroxytetradecanoyl]-alpha-D-glucosamine + H2O = 2-N,3-O-bis[(3R)-3-hydroxytetradecanoyl]-alpha-D-glucosaminyl 1-phosphate + UMP + 2 H(+)</text>
        <dbReference type="Rhea" id="RHEA:25213"/>
        <dbReference type="ChEBI" id="CHEBI:15377"/>
        <dbReference type="ChEBI" id="CHEBI:15378"/>
        <dbReference type="ChEBI" id="CHEBI:57865"/>
        <dbReference type="ChEBI" id="CHEBI:57957"/>
        <dbReference type="ChEBI" id="CHEBI:78847"/>
        <dbReference type="EC" id="3.6.1.54"/>
    </reaction>
</comment>
<dbReference type="InterPro" id="IPR043461">
    <property type="entry name" value="LpxH-like"/>
</dbReference>
<sequence length="258" mass="28190">MTTLLISDLHLHPGAPEITDGLLTYLEQTASKADALYILGDFFEAWVGDDILDLPEAEPSGNAGLVKRVAKALNSLSSAGTAVYLMHGNRDFLMGKRFADACRATLLDDPTKLDNDGEPILLMHGDSLCTRDEAYMAFRAQARDPQWQAQILAMSIPERLALAKQIREQSGDANSNKAEDIMDVTPDEVVKAMKAHGAALLIHGHTHRPAIHDLTLNDQPAIRIVLGDWQPDQGWDIRLEAGKAPELRDFPLDAPPSA</sequence>
<feature type="binding site" evidence="10">
    <location>
        <position position="8"/>
    </location>
    <ligand>
        <name>Mn(2+)</name>
        <dbReference type="ChEBI" id="CHEBI:29035"/>
        <label>1</label>
    </ligand>
</feature>
<dbReference type="GO" id="GO:0008758">
    <property type="term" value="F:UDP-2,3-diacylglucosamine hydrolase activity"/>
    <property type="evidence" value="ECO:0007669"/>
    <property type="project" value="UniProtKB-UniRule"/>
</dbReference>
<feature type="binding site" evidence="10">
    <location>
        <position position="41"/>
    </location>
    <ligand>
        <name>Mn(2+)</name>
        <dbReference type="ChEBI" id="CHEBI:29035"/>
        <label>1</label>
    </ligand>
</feature>
<dbReference type="NCBIfam" id="NF003743">
    <property type="entry name" value="PRK05340.1"/>
    <property type="match status" value="1"/>
</dbReference>
<feature type="binding site" evidence="10">
    <location>
        <position position="205"/>
    </location>
    <ligand>
        <name>substrate</name>
    </ligand>
</feature>
<keyword evidence="1 10" id="KW-1003">Cell membrane</keyword>
<evidence type="ECO:0000256" key="1">
    <source>
        <dbReference type="ARBA" id="ARBA00022475"/>
    </source>
</evidence>
<dbReference type="Pfam" id="PF00149">
    <property type="entry name" value="Metallophos"/>
    <property type="match status" value="1"/>
</dbReference>
<evidence type="ECO:0000256" key="3">
    <source>
        <dbReference type="ARBA" id="ARBA00022519"/>
    </source>
</evidence>
<dbReference type="OrthoDB" id="9783283at2"/>
<dbReference type="InterPro" id="IPR004843">
    <property type="entry name" value="Calcineurin-like_PHP"/>
</dbReference>
<dbReference type="InterPro" id="IPR029052">
    <property type="entry name" value="Metallo-depent_PP-like"/>
</dbReference>
<evidence type="ECO:0000256" key="10">
    <source>
        <dbReference type="HAMAP-Rule" id="MF_00575"/>
    </source>
</evidence>
<dbReference type="NCBIfam" id="TIGR01854">
    <property type="entry name" value="lipid_A_lpxH"/>
    <property type="match status" value="1"/>
</dbReference>
<name>A0A328XI02_9GAMM</name>
<feature type="binding site" evidence="10">
    <location>
        <position position="174"/>
    </location>
    <ligand>
        <name>substrate</name>
    </ligand>
</feature>
<comment type="cofactor">
    <cofactor evidence="10">
        <name>Mn(2+)</name>
        <dbReference type="ChEBI" id="CHEBI:29035"/>
    </cofactor>
    <text evidence="10">Binds 2 Mn(2+) ions per subunit in a binuclear metal center.</text>
</comment>
<feature type="binding site" evidence="10">
    <location>
        <position position="207"/>
    </location>
    <ligand>
        <name>Mn(2+)</name>
        <dbReference type="ChEBI" id="CHEBI:29035"/>
        <label>1</label>
    </ligand>
</feature>
<feature type="binding site" evidence="10">
    <location>
        <position position="132"/>
    </location>
    <ligand>
        <name>substrate</name>
    </ligand>
</feature>
<keyword evidence="8 10" id="KW-0472">Membrane</keyword>
<evidence type="ECO:0000256" key="7">
    <source>
        <dbReference type="ARBA" id="ARBA00023098"/>
    </source>
</evidence>
<feature type="binding site" evidence="10">
    <location>
        <begin position="89"/>
        <end position="90"/>
    </location>
    <ligand>
        <name>substrate</name>
    </ligand>
</feature>
<comment type="pathway">
    <text evidence="10">Glycolipid biosynthesis; lipid IV(A) biosynthesis; lipid IV(A) from (3R)-3-hydroxytetradecanoyl-[acyl-carrier-protein] and UDP-N-acetyl-alpha-D-glucosamine: step 4/6.</text>
</comment>
<dbReference type="RefSeq" id="WP_112055819.1">
    <property type="nucleotide sequence ID" value="NZ_QLSX01000010.1"/>
</dbReference>
<evidence type="ECO:0000256" key="6">
    <source>
        <dbReference type="ARBA" id="ARBA00022801"/>
    </source>
</evidence>
<protein>
    <recommendedName>
        <fullName evidence="10">UDP-2,3-diacylglucosamine hydrolase</fullName>
        <ecNumber evidence="10">3.6.1.54</ecNumber>
    </recommendedName>
    <alternativeName>
        <fullName evidence="10">UDP-2,3-diacylglucosamine diphosphatase</fullName>
    </alternativeName>
</protein>
<feature type="domain" description="Calcineurin-like phosphoesterase" evidence="11">
    <location>
        <begin position="1"/>
        <end position="209"/>
    </location>
</feature>
<feature type="binding site" evidence="10">
    <location>
        <position position="41"/>
    </location>
    <ligand>
        <name>Mn(2+)</name>
        <dbReference type="ChEBI" id="CHEBI:29035"/>
        <label>2</label>
    </ligand>
</feature>
<dbReference type="InterPro" id="IPR010138">
    <property type="entry name" value="UDP-diacylglucosamine_Hdrlase"/>
</dbReference>
<dbReference type="Proteomes" id="UP000249700">
    <property type="component" value="Unassembled WGS sequence"/>
</dbReference>
<dbReference type="GO" id="GO:0005737">
    <property type="term" value="C:cytoplasm"/>
    <property type="evidence" value="ECO:0007669"/>
    <property type="project" value="InterPro"/>
</dbReference>
<evidence type="ECO:0000313" key="12">
    <source>
        <dbReference type="EMBL" id="RAR59046.1"/>
    </source>
</evidence>
<keyword evidence="5 10" id="KW-0479">Metal-binding</keyword>
<evidence type="ECO:0000256" key="9">
    <source>
        <dbReference type="ARBA" id="ARBA00023211"/>
    </source>
</evidence>
<dbReference type="AlphaFoldDB" id="A0A328XI02"/>
<evidence type="ECO:0000256" key="4">
    <source>
        <dbReference type="ARBA" id="ARBA00022556"/>
    </source>
</evidence>
<evidence type="ECO:0000259" key="11">
    <source>
        <dbReference type="Pfam" id="PF00149"/>
    </source>
</evidence>
<dbReference type="SUPFAM" id="SSF56300">
    <property type="entry name" value="Metallo-dependent phosphatases"/>
    <property type="match status" value="1"/>
</dbReference>